<feature type="transmembrane region" description="Helical" evidence="1">
    <location>
        <begin position="67"/>
        <end position="91"/>
    </location>
</feature>
<keyword evidence="1" id="KW-1133">Transmembrane helix</keyword>
<keyword evidence="1" id="KW-0812">Transmembrane</keyword>
<reference evidence="2 3" key="1">
    <citation type="submission" date="2019-06" db="EMBL/GenBank/DDBJ databases">
        <authorList>
            <person name="Jiang L."/>
        </authorList>
    </citation>
    <scope>NUCLEOTIDE SEQUENCE [LARGE SCALE GENOMIC DNA]</scope>
    <source>
        <strain evidence="2 3">YIM 48858</strain>
    </source>
</reference>
<evidence type="ECO:0000313" key="2">
    <source>
        <dbReference type="EMBL" id="TNC74888.1"/>
    </source>
</evidence>
<protein>
    <submittedName>
        <fullName evidence="2">Uncharacterized protein</fullName>
    </submittedName>
</protein>
<name>A0A5C4NN59_9RHOB</name>
<evidence type="ECO:0000313" key="3">
    <source>
        <dbReference type="Proteomes" id="UP000305709"/>
    </source>
</evidence>
<comment type="caution">
    <text evidence="2">The sequence shown here is derived from an EMBL/GenBank/DDBJ whole genome shotgun (WGS) entry which is preliminary data.</text>
</comment>
<dbReference type="OrthoDB" id="10010852at2"/>
<proteinExistence type="predicted"/>
<feature type="transmembrane region" description="Helical" evidence="1">
    <location>
        <begin position="38"/>
        <end position="61"/>
    </location>
</feature>
<sequence>MTLYESLERQDPQPAVAAERPQRQLLEIRGVSSLTEALGLMLVSLLLMTWALGAYAGIVYWSVQGSIWGVVLSAIVPGFGAATTLPLYLWLGSGGSL</sequence>
<dbReference type="Proteomes" id="UP000305709">
    <property type="component" value="Unassembled WGS sequence"/>
</dbReference>
<gene>
    <name evidence="2" type="ORF">FHG71_01795</name>
</gene>
<organism evidence="2 3">
    <name type="scientific">Rubellimicrobium roseum</name>
    <dbReference type="NCBI Taxonomy" id="687525"/>
    <lineage>
        <taxon>Bacteria</taxon>
        <taxon>Pseudomonadati</taxon>
        <taxon>Pseudomonadota</taxon>
        <taxon>Alphaproteobacteria</taxon>
        <taxon>Rhodobacterales</taxon>
        <taxon>Roseobacteraceae</taxon>
        <taxon>Rubellimicrobium</taxon>
    </lineage>
</organism>
<dbReference type="RefSeq" id="WP_139079882.1">
    <property type="nucleotide sequence ID" value="NZ_VDFV01000001.1"/>
</dbReference>
<dbReference type="AlphaFoldDB" id="A0A5C4NN59"/>
<keyword evidence="3" id="KW-1185">Reference proteome</keyword>
<evidence type="ECO:0000256" key="1">
    <source>
        <dbReference type="SAM" id="Phobius"/>
    </source>
</evidence>
<dbReference type="EMBL" id="VDFV01000001">
    <property type="protein sequence ID" value="TNC74888.1"/>
    <property type="molecule type" value="Genomic_DNA"/>
</dbReference>
<accession>A0A5C4NN59</accession>
<keyword evidence="1" id="KW-0472">Membrane</keyword>